<dbReference type="GeneID" id="91095930"/>
<evidence type="ECO:0008006" key="3">
    <source>
        <dbReference type="Google" id="ProtNLM"/>
    </source>
</evidence>
<sequence length="221" mass="25343">MTINTDLRPLTLEEFKTCWVALPDNVEKERMMGKTLQISEILPVKAKDGTTSVFPSSRTSYDLSPLDALVERQTMRSFKLSFLPLQSLKEWLKEDRTDLPDFEDRFDKSIDFKEKGNTLFRQGKYMQSLVLYVQAWGSLLPYHIFAFTQSDQRVLNYGNLESTIFNYMMAALVEWSETDKTLNLQSKYAILGLALSCGQIDTEPVTAATLDVRTMYKASKS</sequence>
<gene>
    <name evidence="1" type="ORF">L201_005260</name>
</gene>
<dbReference type="AlphaFoldDB" id="A0AAX4K073"/>
<dbReference type="RefSeq" id="XP_066077090.1">
    <property type="nucleotide sequence ID" value="XM_066220993.1"/>
</dbReference>
<proteinExistence type="predicted"/>
<accession>A0AAX4K073</accession>
<evidence type="ECO:0000313" key="2">
    <source>
        <dbReference type="Proteomes" id="UP001355207"/>
    </source>
</evidence>
<name>A0AAX4K073_9TREE</name>
<protein>
    <recommendedName>
        <fullName evidence="3">Nitroreductase domain-containing protein</fullName>
    </recommendedName>
</protein>
<keyword evidence="2" id="KW-1185">Reference proteome</keyword>
<evidence type="ECO:0000313" key="1">
    <source>
        <dbReference type="EMBL" id="WWC90327.1"/>
    </source>
</evidence>
<organism evidence="1 2">
    <name type="scientific">Kwoniella dendrophila CBS 6074</name>
    <dbReference type="NCBI Taxonomy" id="1295534"/>
    <lineage>
        <taxon>Eukaryota</taxon>
        <taxon>Fungi</taxon>
        <taxon>Dikarya</taxon>
        <taxon>Basidiomycota</taxon>
        <taxon>Agaricomycotina</taxon>
        <taxon>Tremellomycetes</taxon>
        <taxon>Tremellales</taxon>
        <taxon>Cryptococcaceae</taxon>
        <taxon>Kwoniella</taxon>
    </lineage>
</organism>
<reference evidence="1 2" key="1">
    <citation type="submission" date="2024-01" db="EMBL/GenBank/DDBJ databases">
        <title>Comparative genomics of Cryptococcus and Kwoniella reveals pathogenesis evolution and contrasting modes of karyotype evolution via chromosome fusion or intercentromeric recombination.</title>
        <authorList>
            <person name="Coelho M.A."/>
            <person name="David-Palma M."/>
            <person name="Shea T."/>
            <person name="Bowers K."/>
            <person name="McGinley-Smith S."/>
            <person name="Mohammad A.W."/>
            <person name="Gnirke A."/>
            <person name="Yurkov A.M."/>
            <person name="Nowrousian M."/>
            <person name="Sun S."/>
            <person name="Cuomo C.A."/>
            <person name="Heitman J."/>
        </authorList>
    </citation>
    <scope>NUCLEOTIDE SEQUENCE [LARGE SCALE GENOMIC DNA]</scope>
    <source>
        <strain evidence="1 2">CBS 6074</strain>
    </source>
</reference>
<dbReference type="EMBL" id="CP144104">
    <property type="protein sequence ID" value="WWC90327.1"/>
    <property type="molecule type" value="Genomic_DNA"/>
</dbReference>
<dbReference type="Proteomes" id="UP001355207">
    <property type="component" value="Chromosome 7"/>
</dbReference>